<accession>A0A644W4G6</accession>
<comment type="caution">
    <text evidence="1">The sequence shown here is derived from an EMBL/GenBank/DDBJ whole genome shotgun (WGS) entry which is preliminary data.</text>
</comment>
<gene>
    <name evidence="1" type="ORF">SDC9_44682</name>
</gene>
<evidence type="ECO:0008006" key="2">
    <source>
        <dbReference type="Google" id="ProtNLM"/>
    </source>
</evidence>
<sequence length="498" mass="53677">MLLIFLLERGKGLFHADSPDGLKVCGHRLLESIDLGQVLGPPGGVGQHCFCKALRFYLRTASLGIERSEDLKNLRAVLDQIRLVSPASLESRTFIFGSFVEADQGGEGEHQKLGQLAVFCNIPQEGRKVPGFELGNRVQGDGEQLVGVVRILKALQNIGCIRLKLLFRAFHRRDDLLEDALVHEREEKILVGYAVLDGLMARLIGCKYAHGMGSVEDADLACAVEAHIVGPYHVQACLIERQLILVEVLVAFDDPQVENLGRVEQVVLIAELGADCLCFGSRVTGNDAVDQGVAEITSFVEPGHEACLQVPLLCILFDDALQIVSVLVDELAGNDDQALVRSPVESLVAFVEEGADLGWEGDLDLVGQLVTAVVADTGLGGVGDDEAQVLTGCELYILLVIVGLVRIEAAADAVDRSVLLDGFLVLHTPEDGGVQALLGVDHIAQAPVQGLDEDYIAVEIGLLVENVDHPIDERSEEVPLSELKNLLFSLYSLVNIGD</sequence>
<organism evidence="1">
    <name type="scientific">bioreactor metagenome</name>
    <dbReference type="NCBI Taxonomy" id="1076179"/>
    <lineage>
        <taxon>unclassified sequences</taxon>
        <taxon>metagenomes</taxon>
        <taxon>ecological metagenomes</taxon>
    </lineage>
</organism>
<name>A0A644W4G6_9ZZZZ</name>
<protein>
    <recommendedName>
        <fullName evidence="2">NAD-specific glutamate dehydrogenase</fullName>
    </recommendedName>
</protein>
<dbReference type="AlphaFoldDB" id="A0A644W4G6"/>
<dbReference type="EMBL" id="VSSQ01000610">
    <property type="protein sequence ID" value="MPL98477.1"/>
    <property type="molecule type" value="Genomic_DNA"/>
</dbReference>
<proteinExistence type="predicted"/>
<evidence type="ECO:0000313" key="1">
    <source>
        <dbReference type="EMBL" id="MPL98477.1"/>
    </source>
</evidence>
<reference evidence="1" key="1">
    <citation type="submission" date="2019-08" db="EMBL/GenBank/DDBJ databases">
        <authorList>
            <person name="Kucharzyk K."/>
            <person name="Murdoch R.W."/>
            <person name="Higgins S."/>
            <person name="Loffler F."/>
        </authorList>
    </citation>
    <scope>NUCLEOTIDE SEQUENCE</scope>
</reference>